<reference evidence="3" key="1">
    <citation type="submission" date="2017-05" db="EMBL/GenBank/DDBJ databases">
        <authorList>
            <person name="Ray J."/>
            <person name="Price M."/>
            <person name="Deutschbauer A."/>
        </authorList>
    </citation>
    <scope>NUCLEOTIDE SEQUENCE [LARGE SCALE GENOMIC DNA]</scope>
    <source>
        <strain evidence="3">DSM 19842</strain>
    </source>
</reference>
<gene>
    <name evidence="2" type="ORF">CA264_03800</name>
</gene>
<feature type="chain" id="PRO_5011008131" evidence="1">
    <location>
        <begin position="26"/>
        <end position="116"/>
    </location>
</feature>
<sequence>MQIRRTLLYLALPLLCLASCQSTTPQDESAMQQNTTATLHWTGEIAADGCGFEVEIDGERYLPENEEAIPASFKERDSSRVQLSYVPLPEPIDRRCGMLPQPRVMPAVRVLAVEAL</sequence>
<accession>A0A1X9YP86</accession>
<proteinExistence type="predicted"/>
<protein>
    <submittedName>
        <fullName evidence="2">Uncharacterized protein</fullName>
    </submittedName>
</protein>
<dbReference type="RefSeq" id="WP_025604743.1">
    <property type="nucleotide sequence ID" value="NZ_CP021235.1"/>
</dbReference>
<organism evidence="2 3">
    <name type="scientific">Pontibacter actiniarum</name>
    <dbReference type="NCBI Taxonomy" id="323450"/>
    <lineage>
        <taxon>Bacteria</taxon>
        <taxon>Pseudomonadati</taxon>
        <taxon>Bacteroidota</taxon>
        <taxon>Cytophagia</taxon>
        <taxon>Cytophagales</taxon>
        <taxon>Hymenobacteraceae</taxon>
        <taxon>Pontibacter</taxon>
    </lineage>
</organism>
<dbReference type="EMBL" id="CP021235">
    <property type="protein sequence ID" value="ARS34641.1"/>
    <property type="molecule type" value="Genomic_DNA"/>
</dbReference>
<dbReference type="STRING" id="709015.GCA_000472485_00756"/>
<dbReference type="Proteomes" id="UP000266292">
    <property type="component" value="Chromosome"/>
</dbReference>
<keyword evidence="3" id="KW-1185">Reference proteome</keyword>
<dbReference type="OrthoDB" id="852937at2"/>
<dbReference type="KEGG" id="pact:CA264_03800"/>
<dbReference type="AlphaFoldDB" id="A0A1X9YP86"/>
<name>A0A1X9YP86_9BACT</name>
<feature type="signal peptide" evidence="1">
    <location>
        <begin position="1"/>
        <end position="25"/>
    </location>
</feature>
<evidence type="ECO:0000313" key="2">
    <source>
        <dbReference type="EMBL" id="ARS34641.1"/>
    </source>
</evidence>
<evidence type="ECO:0000313" key="3">
    <source>
        <dbReference type="Proteomes" id="UP000266292"/>
    </source>
</evidence>
<keyword evidence="1" id="KW-0732">Signal</keyword>
<evidence type="ECO:0000256" key="1">
    <source>
        <dbReference type="SAM" id="SignalP"/>
    </source>
</evidence>